<evidence type="ECO:0000313" key="2">
    <source>
        <dbReference type="Proteomes" id="UP001227268"/>
    </source>
</evidence>
<evidence type="ECO:0000313" key="1">
    <source>
        <dbReference type="EMBL" id="KAJ9109321.1"/>
    </source>
</evidence>
<dbReference type="EMBL" id="JASBWT010000001">
    <property type="protein sequence ID" value="KAJ9109321.1"/>
    <property type="molecule type" value="Genomic_DNA"/>
</dbReference>
<keyword evidence="2" id="KW-1185">Reference proteome</keyword>
<reference evidence="1" key="1">
    <citation type="submission" date="2023-04" db="EMBL/GenBank/DDBJ databases">
        <title>Draft Genome sequencing of Naganishia species isolated from polar environments using Oxford Nanopore Technology.</title>
        <authorList>
            <person name="Leo P."/>
            <person name="Venkateswaran K."/>
        </authorList>
    </citation>
    <scope>NUCLEOTIDE SEQUENCE</scope>
    <source>
        <strain evidence="1">MNA-CCFEE 5423</strain>
    </source>
</reference>
<sequence>MPPTTDTTTPLSPETFKHLLKKLVQQPDSFTPQDVAQCFQHFCIGAASDAQVGAFLTALTLSGIDGDPAVVAACAKVLREHAVQIADLVPREAAPSPSHSLADSKQWNYKESDKEGDGYAGVVDVVGTGGDGHDAFNVSTTAAVVVAGAGVRVAKHGSKAATSSSGSADLLLALGCTLTFPPAALPTILPQTPFLFLFAPHYHPALAHIAPVRRQLNFRTVFNVLGPLINPARPGRMVLGVAKRELGDTFAQVLQLLGVERAMVVCGKEGLDEISPEGETWVWELVNGEITTSTIHPTRDFGLATHPLTSVRGATPELNALTFRALLTPDGAAPPHLSSPPGPAAPNMDAIRDFVLLNAAALLKVSGKAASYQEGVELARKSMESGEAMRAFDLFIVAGREAMRDAGAVEPEDDGGVAAKGGAVSAWLHSQKEKEKKVGEEKRAE</sequence>
<comment type="caution">
    <text evidence="1">The sequence shown here is derived from an EMBL/GenBank/DDBJ whole genome shotgun (WGS) entry which is preliminary data.</text>
</comment>
<name>A0ACC2WE41_9TREE</name>
<gene>
    <name evidence="1" type="ORF">QFC21_000650</name>
</gene>
<protein>
    <submittedName>
        <fullName evidence="1">Uncharacterized protein</fullName>
    </submittedName>
</protein>
<organism evidence="1 2">
    <name type="scientific">Naganishia friedmannii</name>
    <dbReference type="NCBI Taxonomy" id="89922"/>
    <lineage>
        <taxon>Eukaryota</taxon>
        <taxon>Fungi</taxon>
        <taxon>Dikarya</taxon>
        <taxon>Basidiomycota</taxon>
        <taxon>Agaricomycotina</taxon>
        <taxon>Tremellomycetes</taxon>
        <taxon>Filobasidiales</taxon>
        <taxon>Filobasidiaceae</taxon>
        <taxon>Naganishia</taxon>
    </lineage>
</organism>
<dbReference type="Proteomes" id="UP001227268">
    <property type="component" value="Unassembled WGS sequence"/>
</dbReference>
<accession>A0ACC2WE41</accession>
<proteinExistence type="predicted"/>